<dbReference type="Pfam" id="PF00486">
    <property type="entry name" value="Trans_reg_C"/>
    <property type="match status" value="1"/>
</dbReference>
<feature type="domain" description="OmpR/PhoB-type" evidence="5">
    <location>
        <begin position="3"/>
        <end position="101"/>
    </location>
</feature>
<organism evidence="6 7">
    <name type="scientific">Candidatus Rhodoblastus alkanivorans</name>
    <dbReference type="NCBI Taxonomy" id="2954117"/>
    <lineage>
        <taxon>Bacteria</taxon>
        <taxon>Pseudomonadati</taxon>
        <taxon>Pseudomonadota</taxon>
        <taxon>Alphaproteobacteria</taxon>
        <taxon>Hyphomicrobiales</taxon>
        <taxon>Rhodoblastaceae</taxon>
        <taxon>Rhodoblastus</taxon>
    </lineage>
</organism>
<dbReference type="Gene3D" id="1.25.40.10">
    <property type="entry name" value="Tetratricopeptide repeat domain"/>
    <property type="match status" value="2"/>
</dbReference>
<dbReference type="InterPro" id="IPR016032">
    <property type="entry name" value="Sig_transdc_resp-reg_C-effctor"/>
</dbReference>
<sequence length="1015" mass="113103">MKTGELVFGQFRLDRANALLWRGQERVFLAPKPFEVLCCLVERPGELVTKEELLDAVWTDLHVSESSLTVAMNTVRAALGDDRWAPRFIETVTRRGYRFIASVAEVCSGEQPPEEEASVADGAGDQRRHWPVGRSAPLTLLEGVLQKAFAGRRQVVFVTGEAGIGKTTFVQMATQRMKQRGVGVLHCVCNELFGAHEAFLPLIEALHQLCRGPAGAPVPGSLRNYAPTWLAQMSWVLVEDDRAAFQHEVFGATRERMLREFCDLMESMAARQPWLIILEDLHCSDAATVDALSRLARRDRNAAIIVLATYRPTDASAGGHPIRNVHQDLQIHGHCTELALDPLSRAEVEQHLALRFTSSDLAERLTERVFTRTGGQPLFVVSLVDHLIAQGVIVNIDGEWRLAPDEAESQDNIPRDLREMITRQIDRLTADERGLLEVASAAGVTFSALLLAGALDRDVLEVEQICEELARSGRLVASAGVSEWPNEAVSGSYVFVHALYREVLYERLAPARRVNTHRRVGESLERGYGPRASEVASALALHFELGRDFPKAVRYLGLAAESSARRFGAREAASYLTRAINLVPQLPAEAEASTRLKILLQRAWVWRAAGDFVRALGDLAAMVAHGRETGHLRDEINGLVNLSRFHLYVDRRQCLPFAEQAVERSRAMDDAAIRAFARGNLANLNLMLRGWRTEDAHSCHQAAMLIDESQDFSARMRRCSMDMVLHFLSSDYTACCDATIKGRELTRMVGDVYLFVIFNTVEAFARLYLGEWGKVRQMAGSALAISKRNVNVQASVLCRLTIAWLHCEAQEFECAAKQVEETLNPAVEANPFNFFIGRVLLAKIYLGQGNLPLARQQLEVLERKIEFDGVAMESTVIQHYFLSRCDYWFESGNMEQAQKEAARLQEITATAPDRQFLSYAHEAMARIAMVRGDSRAAASHLRQAISIVRNARLPLAAWRIYATAARFFESHGDAGRAARFRKRSEEIVNSLANSLEPDDPLRSAALFTRGRAAGD</sequence>
<accession>A0ABS9Z1G5</accession>
<dbReference type="InterPro" id="IPR041664">
    <property type="entry name" value="AAA_16"/>
</dbReference>
<dbReference type="RefSeq" id="WP_243065394.1">
    <property type="nucleotide sequence ID" value="NZ_JAIVFP010000001.1"/>
</dbReference>
<keyword evidence="7" id="KW-1185">Reference proteome</keyword>
<evidence type="ECO:0000313" key="7">
    <source>
        <dbReference type="Proteomes" id="UP001139104"/>
    </source>
</evidence>
<keyword evidence="3 4" id="KW-0238">DNA-binding</keyword>
<reference evidence="6" key="1">
    <citation type="journal article" date="2022" name="ISME J.">
        <title>Identification of active gaseous-alkane degraders at natural gas seeps.</title>
        <authorList>
            <person name="Farhan Ul Haque M."/>
            <person name="Hernandez M."/>
            <person name="Crombie A.T."/>
            <person name="Murrell J.C."/>
        </authorList>
    </citation>
    <scope>NUCLEOTIDE SEQUENCE</scope>
    <source>
        <strain evidence="6">PC2</strain>
    </source>
</reference>
<dbReference type="InterPro" id="IPR036388">
    <property type="entry name" value="WH-like_DNA-bd_sf"/>
</dbReference>
<dbReference type="SMART" id="SM00862">
    <property type="entry name" value="Trans_reg_C"/>
    <property type="match status" value="1"/>
</dbReference>
<evidence type="ECO:0000313" key="6">
    <source>
        <dbReference type="EMBL" id="MCI4681321.1"/>
    </source>
</evidence>
<feature type="DNA-binding region" description="OmpR/PhoB-type" evidence="4">
    <location>
        <begin position="3"/>
        <end position="101"/>
    </location>
</feature>
<dbReference type="PROSITE" id="PS51755">
    <property type="entry name" value="OMPR_PHOB"/>
    <property type="match status" value="1"/>
</dbReference>
<evidence type="ECO:0000256" key="4">
    <source>
        <dbReference type="PROSITE-ProRule" id="PRU01091"/>
    </source>
</evidence>
<protein>
    <submittedName>
        <fullName evidence="6">AAA family ATPase</fullName>
    </submittedName>
</protein>
<dbReference type="InterPro" id="IPR001867">
    <property type="entry name" value="OmpR/PhoB-type_DNA-bd"/>
</dbReference>
<evidence type="ECO:0000256" key="1">
    <source>
        <dbReference type="ARBA" id="ARBA00022741"/>
    </source>
</evidence>
<dbReference type="PANTHER" id="PTHR16305">
    <property type="entry name" value="TESTICULAR SOLUBLE ADENYLYL CYCLASE"/>
    <property type="match status" value="1"/>
</dbReference>
<dbReference type="CDD" id="cd00383">
    <property type="entry name" value="trans_reg_C"/>
    <property type="match status" value="1"/>
</dbReference>
<dbReference type="Proteomes" id="UP001139104">
    <property type="component" value="Unassembled WGS sequence"/>
</dbReference>
<dbReference type="SUPFAM" id="SSF52540">
    <property type="entry name" value="P-loop containing nucleoside triphosphate hydrolases"/>
    <property type="match status" value="1"/>
</dbReference>
<name>A0ABS9Z1G5_9HYPH</name>
<dbReference type="InterPro" id="IPR011990">
    <property type="entry name" value="TPR-like_helical_dom_sf"/>
</dbReference>
<keyword evidence="2" id="KW-0067">ATP-binding</keyword>
<dbReference type="Pfam" id="PF13191">
    <property type="entry name" value="AAA_16"/>
    <property type="match status" value="1"/>
</dbReference>
<gene>
    <name evidence="6" type="ORF">K2U94_00805</name>
</gene>
<evidence type="ECO:0000256" key="2">
    <source>
        <dbReference type="ARBA" id="ARBA00022840"/>
    </source>
</evidence>
<dbReference type="SUPFAM" id="SSF46894">
    <property type="entry name" value="C-terminal effector domain of the bipartite response regulators"/>
    <property type="match status" value="1"/>
</dbReference>
<evidence type="ECO:0000256" key="3">
    <source>
        <dbReference type="ARBA" id="ARBA00023125"/>
    </source>
</evidence>
<evidence type="ECO:0000259" key="5">
    <source>
        <dbReference type="PROSITE" id="PS51755"/>
    </source>
</evidence>
<keyword evidence="1" id="KW-0547">Nucleotide-binding</keyword>
<dbReference type="SUPFAM" id="SSF48452">
    <property type="entry name" value="TPR-like"/>
    <property type="match status" value="1"/>
</dbReference>
<dbReference type="Gene3D" id="3.40.50.300">
    <property type="entry name" value="P-loop containing nucleotide triphosphate hydrolases"/>
    <property type="match status" value="1"/>
</dbReference>
<comment type="caution">
    <text evidence="6">The sequence shown here is derived from an EMBL/GenBank/DDBJ whole genome shotgun (WGS) entry which is preliminary data.</text>
</comment>
<dbReference type="PANTHER" id="PTHR16305:SF28">
    <property type="entry name" value="GUANYLATE CYCLASE DOMAIN-CONTAINING PROTEIN"/>
    <property type="match status" value="1"/>
</dbReference>
<dbReference type="Gene3D" id="1.10.10.10">
    <property type="entry name" value="Winged helix-like DNA-binding domain superfamily/Winged helix DNA-binding domain"/>
    <property type="match status" value="1"/>
</dbReference>
<dbReference type="EMBL" id="JAIVFP010000001">
    <property type="protein sequence ID" value="MCI4681321.1"/>
    <property type="molecule type" value="Genomic_DNA"/>
</dbReference>
<dbReference type="InterPro" id="IPR027417">
    <property type="entry name" value="P-loop_NTPase"/>
</dbReference>
<proteinExistence type="predicted"/>